<dbReference type="EMBL" id="BMPF01000004">
    <property type="protein sequence ID" value="GGL39957.1"/>
    <property type="molecule type" value="Genomic_DNA"/>
</dbReference>
<name>A0A830F5A3_9EURY</name>
<sequence length="126" mass="14990">MTLVRRSDGRVRFLVRGDLEDVDEDIVEYGDEDDPAILCTDQYTIYDGIDEYDEIDGHLAINHDEHYVVGDAHTNSCENRHSFLRNWLRRFRGVSKHHLQGYLNFFSLTLNTDRWFEKILSTDFYR</sequence>
<comment type="caution">
    <text evidence="2">The sequence shown here is derived from an EMBL/GenBank/DDBJ whole genome shotgun (WGS) entry which is preliminary data.</text>
</comment>
<protein>
    <recommendedName>
        <fullName evidence="1">ISXO2-like transposase domain-containing protein</fullName>
    </recommendedName>
</protein>
<keyword evidence="3" id="KW-1185">Reference proteome</keyword>
<dbReference type="SMART" id="SM01126">
    <property type="entry name" value="DDE_Tnp_IS1595"/>
    <property type="match status" value="1"/>
</dbReference>
<feature type="domain" description="ISXO2-like transposase" evidence="1">
    <location>
        <begin position="1"/>
        <end position="111"/>
    </location>
</feature>
<proteinExistence type="predicted"/>
<reference evidence="2 3" key="1">
    <citation type="journal article" date="2019" name="Int. J. Syst. Evol. Microbiol.">
        <title>The Global Catalogue of Microorganisms (GCM) 10K type strain sequencing project: providing services to taxonomists for standard genome sequencing and annotation.</title>
        <authorList>
            <consortium name="The Broad Institute Genomics Platform"/>
            <consortium name="The Broad Institute Genome Sequencing Center for Infectious Disease"/>
            <person name="Wu L."/>
            <person name="Ma J."/>
        </authorList>
    </citation>
    <scope>NUCLEOTIDE SEQUENCE [LARGE SCALE GENOMIC DNA]</scope>
    <source>
        <strain evidence="2 3">JCM 19585</strain>
    </source>
</reference>
<evidence type="ECO:0000313" key="2">
    <source>
        <dbReference type="EMBL" id="GGL39957.1"/>
    </source>
</evidence>
<evidence type="ECO:0000313" key="3">
    <source>
        <dbReference type="Proteomes" id="UP000628840"/>
    </source>
</evidence>
<gene>
    <name evidence="2" type="ORF">GCM10009037_24660</name>
</gene>
<dbReference type="AlphaFoldDB" id="A0A830F5A3"/>
<evidence type="ECO:0000259" key="1">
    <source>
        <dbReference type="SMART" id="SM01126"/>
    </source>
</evidence>
<dbReference type="Proteomes" id="UP000628840">
    <property type="component" value="Unassembled WGS sequence"/>
</dbReference>
<dbReference type="Pfam" id="PF12762">
    <property type="entry name" value="DDE_Tnp_IS1595"/>
    <property type="match status" value="1"/>
</dbReference>
<dbReference type="InterPro" id="IPR024445">
    <property type="entry name" value="Tnp_ISXO2-like"/>
</dbReference>
<organism evidence="2 3">
    <name type="scientific">Halarchaeum grantii</name>
    <dbReference type="NCBI Taxonomy" id="1193105"/>
    <lineage>
        <taxon>Archaea</taxon>
        <taxon>Methanobacteriati</taxon>
        <taxon>Methanobacteriota</taxon>
        <taxon>Stenosarchaea group</taxon>
        <taxon>Halobacteria</taxon>
        <taxon>Halobacteriales</taxon>
        <taxon>Halobacteriaceae</taxon>
    </lineage>
</organism>
<accession>A0A830F5A3</accession>